<sequence>MKLATQYTRVSMLTSLVVLLIAGGIYYFAISYIADKQFDRDLAEELGEMNEFIQQHHRLPKPFEFDSYQAKFEPVGQMMAPPRLTDTIISSGRASKPVSARAIIAIVRLDKTNYRMTIVESKETTDDLVQIIFLITILLIGLLLLALLLANRFLLRGLWQPFYHLLDRLLAFSLTGKGGNSVPETNVDEFRELQAAISAMEEKAGLEYLALKAFTENASHEMMTPIAVITSKLDNLVQDESLTEEHLAQLQDIYNAGNKLSRLGQSLLLLVKIDHQLFKDAVEVHLEPALADKVGQFAEITSKKSIVVTSKTESVIATASPYLIDILLNNLLGNAIRHNNNYGQIRINLNKERLSFANTGAPDKLDADKIFERFEKSPASEGTGLGLTIARNICEGYNWKLDYSFDNPYHTFTIRF</sequence>
<keyword evidence="8" id="KW-0472">Membrane</keyword>
<dbReference type="GO" id="GO:0000155">
    <property type="term" value="F:phosphorelay sensor kinase activity"/>
    <property type="evidence" value="ECO:0007669"/>
    <property type="project" value="InterPro"/>
</dbReference>
<dbReference type="InterPro" id="IPR005467">
    <property type="entry name" value="His_kinase_dom"/>
</dbReference>
<evidence type="ECO:0000256" key="5">
    <source>
        <dbReference type="ARBA" id="ARBA00022692"/>
    </source>
</evidence>
<keyword evidence="7 8" id="KW-1133">Transmembrane helix</keyword>
<keyword evidence="11" id="KW-1185">Reference proteome</keyword>
<dbReference type="InterPro" id="IPR036890">
    <property type="entry name" value="HATPase_C_sf"/>
</dbReference>
<dbReference type="KEGG" id="mrub:DEO27_011575"/>
<dbReference type="CDD" id="cd00082">
    <property type="entry name" value="HisKA"/>
    <property type="match status" value="1"/>
</dbReference>
<feature type="transmembrane region" description="Helical" evidence="8">
    <location>
        <begin position="12"/>
        <end position="34"/>
    </location>
</feature>
<evidence type="ECO:0000256" key="2">
    <source>
        <dbReference type="ARBA" id="ARBA00012438"/>
    </source>
</evidence>
<dbReference type="AlphaFoldDB" id="A0A5C1HXP7"/>
<evidence type="ECO:0000313" key="11">
    <source>
        <dbReference type="Proteomes" id="UP000251402"/>
    </source>
</evidence>
<dbReference type="PANTHER" id="PTHR45436">
    <property type="entry name" value="SENSOR HISTIDINE KINASE YKOH"/>
    <property type="match status" value="1"/>
</dbReference>
<evidence type="ECO:0000313" key="10">
    <source>
        <dbReference type="EMBL" id="QEM10632.1"/>
    </source>
</evidence>
<keyword evidence="6 10" id="KW-0418">Kinase</keyword>
<dbReference type="SMART" id="SM00387">
    <property type="entry name" value="HATPase_c"/>
    <property type="match status" value="1"/>
</dbReference>
<dbReference type="Proteomes" id="UP000251402">
    <property type="component" value="Chromosome"/>
</dbReference>
<name>A0A5C1HXP7_9SPHI</name>
<feature type="transmembrane region" description="Helical" evidence="8">
    <location>
        <begin position="128"/>
        <end position="150"/>
    </location>
</feature>
<dbReference type="Pfam" id="PF02518">
    <property type="entry name" value="HATPase_c"/>
    <property type="match status" value="1"/>
</dbReference>
<dbReference type="EMBL" id="CP043450">
    <property type="protein sequence ID" value="QEM10632.1"/>
    <property type="molecule type" value="Genomic_DNA"/>
</dbReference>
<dbReference type="InterPro" id="IPR036097">
    <property type="entry name" value="HisK_dim/P_sf"/>
</dbReference>
<dbReference type="InterPro" id="IPR003594">
    <property type="entry name" value="HATPase_dom"/>
</dbReference>
<dbReference type="EC" id="2.7.13.3" evidence="2"/>
<keyword evidence="3" id="KW-0597">Phosphoprotein</keyword>
<evidence type="ECO:0000259" key="9">
    <source>
        <dbReference type="PROSITE" id="PS50109"/>
    </source>
</evidence>
<evidence type="ECO:0000256" key="6">
    <source>
        <dbReference type="ARBA" id="ARBA00022777"/>
    </source>
</evidence>
<dbReference type="Gene3D" id="3.30.565.10">
    <property type="entry name" value="Histidine kinase-like ATPase, C-terminal domain"/>
    <property type="match status" value="1"/>
</dbReference>
<accession>A0A5C1HXP7</accession>
<dbReference type="RefSeq" id="WP_112566137.1">
    <property type="nucleotide sequence ID" value="NZ_CP043450.1"/>
</dbReference>
<dbReference type="SUPFAM" id="SSF47384">
    <property type="entry name" value="Homodimeric domain of signal transducing histidine kinase"/>
    <property type="match status" value="1"/>
</dbReference>
<dbReference type="GO" id="GO:0005886">
    <property type="term" value="C:plasma membrane"/>
    <property type="evidence" value="ECO:0007669"/>
    <property type="project" value="TreeGrafter"/>
</dbReference>
<keyword evidence="4" id="KW-0808">Transferase</keyword>
<evidence type="ECO:0000256" key="8">
    <source>
        <dbReference type="SAM" id="Phobius"/>
    </source>
</evidence>
<evidence type="ECO:0000256" key="3">
    <source>
        <dbReference type="ARBA" id="ARBA00022553"/>
    </source>
</evidence>
<proteinExistence type="predicted"/>
<evidence type="ECO:0000256" key="7">
    <source>
        <dbReference type="ARBA" id="ARBA00022989"/>
    </source>
</evidence>
<dbReference type="SUPFAM" id="SSF55874">
    <property type="entry name" value="ATPase domain of HSP90 chaperone/DNA topoisomerase II/histidine kinase"/>
    <property type="match status" value="1"/>
</dbReference>
<keyword evidence="5 8" id="KW-0812">Transmembrane</keyword>
<protein>
    <recommendedName>
        <fullName evidence="2">histidine kinase</fullName>
        <ecNumber evidence="2">2.7.13.3</ecNumber>
    </recommendedName>
</protein>
<dbReference type="SMART" id="SM00388">
    <property type="entry name" value="HisKA"/>
    <property type="match status" value="1"/>
</dbReference>
<evidence type="ECO:0000256" key="1">
    <source>
        <dbReference type="ARBA" id="ARBA00000085"/>
    </source>
</evidence>
<dbReference type="InterPro" id="IPR050428">
    <property type="entry name" value="TCS_sensor_his_kinase"/>
</dbReference>
<dbReference type="InterPro" id="IPR003661">
    <property type="entry name" value="HisK_dim/P_dom"/>
</dbReference>
<dbReference type="PANTHER" id="PTHR45436:SF5">
    <property type="entry name" value="SENSOR HISTIDINE KINASE TRCS"/>
    <property type="match status" value="1"/>
</dbReference>
<dbReference type="PROSITE" id="PS50109">
    <property type="entry name" value="HIS_KIN"/>
    <property type="match status" value="1"/>
</dbReference>
<feature type="domain" description="Histidine kinase" evidence="9">
    <location>
        <begin position="217"/>
        <end position="416"/>
    </location>
</feature>
<comment type="catalytic activity">
    <reaction evidence="1">
        <text>ATP + protein L-histidine = ADP + protein N-phospho-L-histidine.</text>
        <dbReference type="EC" id="2.7.13.3"/>
    </reaction>
</comment>
<organism evidence="10 11">
    <name type="scientific">Mucilaginibacter rubeus</name>
    <dbReference type="NCBI Taxonomy" id="2027860"/>
    <lineage>
        <taxon>Bacteria</taxon>
        <taxon>Pseudomonadati</taxon>
        <taxon>Bacteroidota</taxon>
        <taxon>Sphingobacteriia</taxon>
        <taxon>Sphingobacteriales</taxon>
        <taxon>Sphingobacteriaceae</taxon>
        <taxon>Mucilaginibacter</taxon>
    </lineage>
</organism>
<gene>
    <name evidence="10" type="ORF">DEO27_011575</name>
</gene>
<dbReference type="Gene3D" id="1.10.287.130">
    <property type="match status" value="1"/>
</dbReference>
<evidence type="ECO:0000256" key="4">
    <source>
        <dbReference type="ARBA" id="ARBA00022679"/>
    </source>
</evidence>
<reference evidence="10" key="1">
    <citation type="submission" date="2019-08" db="EMBL/GenBank/DDBJ databases">
        <title>Comparative genome analysis confer to the adaptation heavy metal polluted environment.</title>
        <authorList>
            <person name="Li Y."/>
        </authorList>
    </citation>
    <scope>NUCLEOTIDE SEQUENCE [LARGE SCALE GENOMIC DNA]</scope>
    <source>
        <strain evidence="10">P1</strain>
    </source>
</reference>
<dbReference type="OrthoDB" id="1522504at2"/>
<dbReference type="Pfam" id="PF00512">
    <property type="entry name" value="HisKA"/>
    <property type="match status" value="1"/>
</dbReference>